<dbReference type="Gene3D" id="1.25.40.10">
    <property type="entry name" value="Tetratricopeptide repeat domain"/>
    <property type="match status" value="4"/>
</dbReference>
<dbReference type="Pfam" id="PF13424">
    <property type="entry name" value="TPR_12"/>
    <property type="match status" value="4"/>
</dbReference>
<comment type="caution">
    <text evidence="4">The sequence shown here is derived from an EMBL/GenBank/DDBJ whole genome shotgun (WGS) entry which is preliminary data.</text>
</comment>
<dbReference type="RefSeq" id="XP_060440559.1">
    <property type="nucleotide sequence ID" value="XM_060595103.1"/>
</dbReference>
<feature type="repeat" description="TPR" evidence="1">
    <location>
        <begin position="1163"/>
        <end position="1196"/>
    </location>
</feature>
<dbReference type="PRINTS" id="PR00381">
    <property type="entry name" value="KINESINLIGHT"/>
</dbReference>
<dbReference type="InterPro" id="IPR019734">
    <property type="entry name" value="TPR_rpt"/>
</dbReference>
<dbReference type="SUPFAM" id="SSF52540">
    <property type="entry name" value="P-loop containing nucleoside triphosphate hydrolases"/>
    <property type="match status" value="1"/>
</dbReference>
<dbReference type="SMART" id="SM00028">
    <property type="entry name" value="TPR"/>
    <property type="match status" value="11"/>
</dbReference>
<dbReference type="InterPro" id="IPR011990">
    <property type="entry name" value="TPR-like_helical_dom_sf"/>
</dbReference>
<dbReference type="GO" id="GO:0003824">
    <property type="term" value="F:catalytic activity"/>
    <property type="evidence" value="ECO:0007669"/>
    <property type="project" value="InterPro"/>
</dbReference>
<dbReference type="SUPFAM" id="SSF53167">
    <property type="entry name" value="Purine and uridine phosphorylases"/>
    <property type="match status" value="1"/>
</dbReference>
<feature type="repeat" description="TPR" evidence="1">
    <location>
        <begin position="785"/>
        <end position="818"/>
    </location>
</feature>
<dbReference type="InterPro" id="IPR027417">
    <property type="entry name" value="P-loop_NTPase"/>
</dbReference>
<dbReference type="PANTHER" id="PTHR46082:SF6">
    <property type="entry name" value="AAA+ ATPASE DOMAIN-CONTAINING PROTEIN-RELATED"/>
    <property type="match status" value="1"/>
</dbReference>
<dbReference type="InterPro" id="IPR035994">
    <property type="entry name" value="Nucleoside_phosphorylase_sf"/>
</dbReference>
<dbReference type="Pfam" id="PF13374">
    <property type="entry name" value="TPR_10"/>
    <property type="match status" value="3"/>
</dbReference>
<protein>
    <recommendedName>
        <fullName evidence="3">Nucleoside phosphorylase domain-containing protein</fullName>
    </recommendedName>
</protein>
<keyword evidence="5" id="KW-1185">Reference proteome</keyword>
<dbReference type="InterPro" id="IPR000845">
    <property type="entry name" value="Nucleoside_phosphorylase_d"/>
</dbReference>
<dbReference type="SUPFAM" id="SSF48452">
    <property type="entry name" value="TPR-like"/>
    <property type="match status" value="2"/>
</dbReference>
<sequence length="1325" mass="148548">MLQPLQPQAFPRRPTFTCIRQLAMTSYPQPRRFEDFRIAVICALPREYDAVIQAFDEIWNDDRDGRGSAPRQYNNHTLGLIGVHYVVLVLLPNMGKVSAANEVVRLRSIYVGLEVAFLTGICGGVPSPGTDHEVLLGDVVIGKSIVQYDLGRQYPGKFRRKDGVEDNLSRLNKDVRSFLTTYETQHGRNDLQRRITKVLTQVQQMAINAQDRIYYDRPAAEKDSLFKPDYLHRHRDQLGCGCSESTACDEAIKASCDELGCDVAHQVHNIIAFEMEGAGVWEEIPCVIVKGVCDYADSHKNKLWQDFAAAMAASATKALMERYVCRIPRTISDPTPTMYTLAPVLSGVVGVSRFVGRDDELGCLYEALKWTGERRTAVLQGLGGMGKTQLSIEYTKRHRSDYSAMLWLNARDETSLKQSLQQAAQRILREHPTMAYVQNAMVNQDLDETTEAVKRWLGEARNDRWLVVYDNYDDVRFDRRGDAGQSAQSVAEQGGTASGNTSQPEAAYSKAYDIRPYFPETDHGAIIITTRSSTVKLGQLIRLSKLGDVNGSLAILESTSNRAHLSQNPDAYTLARRLDGLPLALSTAGAYLNQVSTSCAEYLRLYDESWLRLQRESPQLLDYDQALYSTWGISFNLIQQQSRGAATLLRLWAYFDNEDLWYELLQDMGSEGPVWLQDITKDNLIFNTTMRLLCEHGLVEADLTIKETKGESRGYSVHGCVHAWMIHVLNTGVDEEMAWTALRCVASHVPSKEQQEYWIVQRRLLQHSDRCITKIATDAAEEKDAWMFHELGNLYSNQGRLKEAEAMYERALQGKEKALGPDHTSTLSTVHNLGILYKNQGRLKEAEAMYERALQGKEKALGPDHTSTLSTVHNLGNLYKNQGRLKEAEAMYERALQGKEKALGPDHTSTLDSVECLGILYKNQGRLKEAEAMYERALQGKEKALGPDHTSTLSTVHNLGNLYKNQGRLKEAEAMYERALQGKEKALGPDHTSTLDSVECLGILYKNQGRLKEAEAMYERALQGKEKALGPDHTSTLSTVHNLGNLYKNQGRLKEAEAMYERALQGKEKALGPDHTSTLDSVECLGILYKNQGRLKEAEAMYERALQGKEKALGPDHTSTLSTVHNLGNLYKNQGRLKEAEAMYERALQGKEKAWGTDHTSTLETVHNLGNLYSDQGRLKEAEAMYERALQGKEKALGPDHTSTLSTGRLKEAEAMYERALQGYEKALGADAIKTYIPALNALQNLGSLFEMLGENSKAISYYSKAQNGFLSVLGSQNERCTYLSEKIGSLQLVIQEMDVSLRVQKPGRGLKAKWKTLKGHLKRR</sequence>
<dbReference type="PANTHER" id="PTHR46082">
    <property type="entry name" value="ATP/GTP-BINDING PROTEIN-RELATED"/>
    <property type="match status" value="1"/>
</dbReference>
<dbReference type="PROSITE" id="PS50005">
    <property type="entry name" value="TPR"/>
    <property type="match status" value="7"/>
</dbReference>
<proteinExistence type="predicted"/>
<evidence type="ECO:0000256" key="1">
    <source>
        <dbReference type="PROSITE-ProRule" id="PRU00339"/>
    </source>
</evidence>
<organism evidence="4 5">
    <name type="scientific">Colletotrichum phormii</name>
    <dbReference type="NCBI Taxonomy" id="359342"/>
    <lineage>
        <taxon>Eukaryota</taxon>
        <taxon>Fungi</taxon>
        <taxon>Dikarya</taxon>
        <taxon>Ascomycota</taxon>
        <taxon>Pezizomycotina</taxon>
        <taxon>Sordariomycetes</taxon>
        <taxon>Hypocreomycetidae</taxon>
        <taxon>Glomerellales</taxon>
        <taxon>Glomerellaceae</taxon>
        <taxon>Colletotrichum</taxon>
        <taxon>Colletotrichum acutatum species complex</taxon>
    </lineage>
</organism>
<evidence type="ECO:0000313" key="5">
    <source>
        <dbReference type="Proteomes" id="UP001243989"/>
    </source>
</evidence>
<dbReference type="EMBL" id="JAHMHQ010000024">
    <property type="protein sequence ID" value="KAK1624564.1"/>
    <property type="molecule type" value="Genomic_DNA"/>
</dbReference>
<dbReference type="GO" id="GO:0009116">
    <property type="term" value="P:nucleoside metabolic process"/>
    <property type="evidence" value="ECO:0007669"/>
    <property type="project" value="InterPro"/>
</dbReference>
<reference evidence="4" key="1">
    <citation type="submission" date="2021-06" db="EMBL/GenBank/DDBJ databases">
        <title>Comparative genomics, transcriptomics and evolutionary studies reveal genomic signatures of adaptation to plant cell wall in hemibiotrophic fungi.</title>
        <authorList>
            <consortium name="DOE Joint Genome Institute"/>
            <person name="Baroncelli R."/>
            <person name="Diaz J.F."/>
            <person name="Benocci T."/>
            <person name="Peng M."/>
            <person name="Battaglia E."/>
            <person name="Haridas S."/>
            <person name="Andreopoulos W."/>
            <person name="Labutti K."/>
            <person name="Pangilinan J."/>
            <person name="Floch G.L."/>
            <person name="Makela M.R."/>
            <person name="Henrissat B."/>
            <person name="Grigoriev I.V."/>
            <person name="Crouch J.A."/>
            <person name="De Vries R.P."/>
            <person name="Sukno S.A."/>
            <person name="Thon M.R."/>
        </authorList>
    </citation>
    <scope>NUCLEOTIDE SEQUENCE</scope>
    <source>
        <strain evidence="4">CBS 102054</strain>
    </source>
</reference>
<feature type="region of interest" description="Disordered" evidence="2">
    <location>
        <begin position="483"/>
        <end position="505"/>
    </location>
</feature>
<feature type="repeat" description="TPR" evidence="1">
    <location>
        <begin position="869"/>
        <end position="902"/>
    </location>
</feature>
<dbReference type="GeneID" id="85479965"/>
<evidence type="ECO:0000259" key="3">
    <source>
        <dbReference type="Pfam" id="PF01048"/>
    </source>
</evidence>
<keyword evidence="1" id="KW-0802">TPR repeat</keyword>
<name>A0AAI9ZJR3_9PEZI</name>
<feature type="repeat" description="TPR" evidence="1">
    <location>
        <begin position="1121"/>
        <end position="1154"/>
    </location>
</feature>
<dbReference type="Proteomes" id="UP001243989">
    <property type="component" value="Unassembled WGS sequence"/>
</dbReference>
<dbReference type="Gene3D" id="3.40.50.1580">
    <property type="entry name" value="Nucleoside phosphorylase domain"/>
    <property type="match status" value="1"/>
</dbReference>
<dbReference type="InterPro" id="IPR053137">
    <property type="entry name" value="NLR-like"/>
</dbReference>
<evidence type="ECO:0000313" key="4">
    <source>
        <dbReference type="EMBL" id="KAK1624564.1"/>
    </source>
</evidence>
<feature type="repeat" description="TPR" evidence="1">
    <location>
        <begin position="953"/>
        <end position="986"/>
    </location>
</feature>
<gene>
    <name evidence="4" type="ORF">BDP81DRAFT_484346</name>
</gene>
<accession>A0AAI9ZJR3</accession>
<dbReference type="Gene3D" id="3.40.50.300">
    <property type="entry name" value="P-loop containing nucleotide triphosphate hydrolases"/>
    <property type="match status" value="1"/>
</dbReference>
<feature type="domain" description="Nucleoside phosphorylase" evidence="3">
    <location>
        <begin position="37"/>
        <end position="214"/>
    </location>
</feature>
<feature type="repeat" description="TPR" evidence="1">
    <location>
        <begin position="827"/>
        <end position="860"/>
    </location>
</feature>
<feature type="repeat" description="TPR" evidence="1">
    <location>
        <begin position="1037"/>
        <end position="1070"/>
    </location>
</feature>
<evidence type="ECO:0000256" key="2">
    <source>
        <dbReference type="SAM" id="MobiDB-lite"/>
    </source>
</evidence>
<dbReference type="Pfam" id="PF01048">
    <property type="entry name" value="PNP_UDP_1"/>
    <property type="match status" value="1"/>
</dbReference>